<dbReference type="SUPFAM" id="SSF49464">
    <property type="entry name" value="Carboxypeptidase regulatory domain-like"/>
    <property type="match status" value="1"/>
</dbReference>
<accession>A0ABR8ZGZ7</accession>
<keyword evidence="3" id="KW-1185">Reference proteome</keyword>
<name>A0ABR8ZGZ7_9FLAO</name>
<organism evidence="2 3">
    <name type="scientific">Chryseobacterium caseinilyticum</name>
    <dbReference type="NCBI Taxonomy" id="2771428"/>
    <lineage>
        <taxon>Bacteria</taxon>
        <taxon>Pseudomonadati</taxon>
        <taxon>Bacteroidota</taxon>
        <taxon>Flavobacteriia</taxon>
        <taxon>Flavobacteriales</taxon>
        <taxon>Weeksellaceae</taxon>
        <taxon>Chryseobacterium group</taxon>
        <taxon>Chryseobacterium</taxon>
    </lineage>
</organism>
<evidence type="ECO:0000313" key="3">
    <source>
        <dbReference type="Proteomes" id="UP000637299"/>
    </source>
</evidence>
<dbReference type="InterPro" id="IPR008969">
    <property type="entry name" value="CarboxyPept-like_regulatory"/>
</dbReference>
<gene>
    <name evidence="2" type="ORF">IC610_16805</name>
</gene>
<keyword evidence="1" id="KW-0732">Signal</keyword>
<evidence type="ECO:0000256" key="1">
    <source>
        <dbReference type="SAM" id="SignalP"/>
    </source>
</evidence>
<comment type="caution">
    <text evidence="2">The sequence shown here is derived from an EMBL/GenBank/DDBJ whole genome shotgun (WGS) entry which is preliminary data.</text>
</comment>
<dbReference type="Pfam" id="PF13715">
    <property type="entry name" value="CarbopepD_reg_2"/>
    <property type="match status" value="1"/>
</dbReference>
<dbReference type="RefSeq" id="WP_191737882.1">
    <property type="nucleotide sequence ID" value="NZ_JACYFS010000007.1"/>
</dbReference>
<feature type="signal peptide" evidence="1">
    <location>
        <begin position="1"/>
        <end position="19"/>
    </location>
</feature>
<evidence type="ECO:0000313" key="2">
    <source>
        <dbReference type="EMBL" id="MBD8084073.1"/>
    </source>
</evidence>
<proteinExistence type="predicted"/>
<dbReference type="Gene3D" id="2.60.40.1120">
    <property type="entry name" value="Carboxypeptidase-like, regulatory domain"/>
    <property type="match status" value="1"/>
</dbReference>
<dbReference type="EMBL" id="JACYFS010000007">
    <property type="protein sequence ID" value="MBD8084073.1"/>
    <property type="molecule type" value="Genomic_DNA"/>
</dbReference>
<reference evidence="2 3" key="1">
    <citation type="submission" date="2020-09" db="EMBL/GenBank/DDBJ databases">
        <title>Genome seq and assembly of Chryseobacterium sp.</title>
        <authorList>
            <person name="Chhetri G."/>
        </authorList>
    </citation>
    <scope>NUCLEOTIDE SEQUENCE [LARGE SCALE GENOMIC DNA]</scope>
    <source>
        <strain evidence="2 3">GCR10</strain>
    </source>
</reference>
<protein>
    <submittedName>
        <fullName evidence="2">Carboxypeptidase-like regulatory domain-containing protein</fullName>
    </submittedName>
</protein>
<sequence length="390" mass="44528">MKKTLLLLLIILPFYISFAQTVKGTVVNDLDKPIPQVSIYLDGTTTATTSAADGSFSLNIPNSKNGVLVFQKENFDTYTVNVSEVLNKTLKVGLLKARNIEEVKIIPYTEATYKRYIGHFLNAFIGMDHENVKIKNQRTLKFAYDSENKILRVKAPQTLIIENKNLGYTIQYNLVEFVSEFDHQTTRFYGTSFFTVTNNNAKMKLNRMNAFDGSQVHFFRSVFAKKVESDGFIVNQITKFPNEKYPTPAELQKLNDYTTSLKSKQAILSIPSDISDIAGRKRTEPAYKIAITKMRIPETDYTKNTDGKLILDYDYMMQINFKKYFYEYKKGQFVKTKNPIVQTSYLHPDGETFEISSDGNTSNPGMLTNQGEFANNKIENLLPLDYELGD</sequence>
<feature type="chain" id="PRO_5046501267" evidence="1">
    <location>
        <begin position="20"/>
        <end position="390"/>
    </location>
</feature>
<dbReference type="Proteomes" id="UP000637299">
    <property type="component" value="Unassembled WGS sequence"/>
</dbReference>